<dbReference type="Proteomes" id="UP000694255">
    <property type="component" value="Unassembled WGS sequence"/>
</dbReference>
<dbReference type="OrthoDB" id="194775at2759"/>
<dbReference type="InterPro" id="IPR027684">
    <property type="entry name" value="TBCC"/>
</dbReference>
<comment type="caution">
    <text evidence="2">The sequence shown here is derived from an EMBL/GenBank/DDBJ whole genome shotgun (WGS) entry which is preliminary data.</text>
</comment>
<evidence type="ECO:0000313" key="2">
    <source>
        <dbReference type="EMBL" id="KAG7666334.1"/>
    </source>
</evidence>
<dbReference type="EMBL" id="JAGSYN010000011">
    <property type="protein sequence ID" value="KAG7666334.1"/>
    <property type="molecule type" value="Genomic_DNA"/>
</dbReference>
<evidence type="ECO:0000259" key="1">
    <source>
        <dbReference type="Pfam" id="PF07986"/>
    </source>
</evidence>
<dbReference type="Pfam" id="PF07986">
    <property type="entry name" value="TBCC"/>
    <property type="match status" value="1"/>
</dbReference>
<dbReference type="PANTHER" id="PTHR15139:SF0">
    <property type="entry name" value="TUBULIN-SPECIFIC CHAPERONE C"/>
    <property type="match status" value="1"/>
</dbReference>
<organism evidence="2 3">
    <name type="scientific">[Candida] subhashii</name>
    <dbReference type="NCBI Taxonomy" id="561895"/>
    <lineage>
        <taxon>Eukaryota</taxon>
        <taxon>Fungi</taxon>
        <taxon>Dikarya</taxon>
        <taxon>Ascomycota</taxon>
        <taxon>Saccharomycotina</taxon>
        <taxon>Pichiomycetes</taxon>
        <taxon>Debaryomycetaceae</taxon>
        <taxon>Spathaspora</taxon>
    </lineage>
</organism>
<dbReference type="AlphaFoldDB" id="A0A8J5V5X7"/>
<name>A0A8J5V5X7_9ASCO</name>
<feature type="domain" description="Tubulin binding cofactor C-like" evidence="1">
    <location>
        <begin position="137"/>
        <end position="230"/>
    </location>
</feature>
<dbReference type="GeneID" id="73466925"/>
<reference evidence="2 3" key="1">
    <citation type="journal article" date="2021" name="DNA Res.">
        <title>Genome analysis of Candida subhashii reveals its hybrid nature and dual mitochondrial genome conformations.</title>
        <authorList>
            <person name="Mixao V."/>
            <person name="Hegedusova E."/>
            <person name="Saus E."/>
            <person name="Pryszcz L.P."/>
            <person name="Cillingova A."/>
            <person name="Nosek J."/>
            <person name="Gabaldon T."/>
        </authorList>
    </citation>
    <scope>NUCLEOTIDE SEQUENCE [LARGE SCALE GENOMIC DNA]</scope>
    <source>
        <strain evidence="2 3">CBS 10753</strain>
    </source>
</reference>
<keyword evidence="3" id="KW-1185">Reference proteome</keyword>
<dbReference type="PANTHER" id="PTHR15139">
    <property type="entry name" value="TUBULIN FOLDING COFACTOR C"/>
    <property type="match status" value="1"/>
</dbReference>
<gene>
    <name evidence="2" type="ORF">J8A68_000124</name>
</gene>
<sequence length="282" mass="32951">MELNKVKEANRMSSSSEIIKQANKLRTDLEQCQSRNELVRLRYELNQLQLSINIQSYPKYEQKQINQIIDELFKLIQIKFNQLSLSKFEFIGQPIPLHQKIPTIQEKPRDEEETSGASVIHTIKDEIYDIPSQEQQQHILLSSITNSIIRTNTSNPPGSIHLKQAKQSICLLESKGPIFIHDIRDSIIIIKYCHQARLHNINDSIIVIESVYNNRIIIEDCFNIWFNKVKQVEIDDFNFPTKDLQNPNYSYLMETKYNELMMAVNVNNVNEISTVIDTYLNK</sequence>
<protein>
    <recommendedName>
        <fullName evidence="1">Tubulin binding cofactor C-like domain-containing protein</fullName>
    </recommendedName>
</protein>
<dbReference type="RefSeq" id="XP_049266562.1">
    <property type="nucleotide sequence ID" value="XM_049404813.1"/>
</dbReference>
<evidence type="ECO:0000313" key="3">
    <source>
        <dbReference type="Proteomes" id="UP000694255"/>
    </source>
</evidence>
<proteinExistence type="predicted"/>
<dbReference type="GO" id="GO:0005737">
    <property type="term" value="C:cytoplasm"/>
    <property type="evidence" value="ECO:0007669"/>
    <property type="project" value="TreeGrafter"/>
</dbReference>
<dbReference type="InterPro" id="IPR012945">
    <property type="entry name" value="Tubulin-bd_cofactor_C_dom"/>
</dbReference>
<dbReference type="GO" id="GO:0007023">
    <property type="term" value="P:post-chaperonin tubulin folding pathway"/>
    <property type="evidence" value="ECO:0007669"/>
    <property type="project" value="InterPro"/>
</dbReference>
<accession>A0A8J5V5X7</accession>
<dbReference type="GO" id="GO:0007021">
    <property type="term" value="P:tubulin complex assembly"/>
    <property type="evidence" value="ECO:0007669"/>
    <property type="project" value="TreeGrafter"/>
</dbReference>